<keyword evidence="1" id="KW-0328">Glycosyltransferase</keyword>
<dbReference type="InterPro" id="IPR005940">
    <property type="entry name" value="Anthranilate_Pribosyl_Tfrase"/>
</dbReference>
<dbReference type="InterPro" id="IPR000312">
    <property type="entry name" value="Glycosyl_Trfase_fam3"/>
</dbReference>
<name>A0AAD9SS45_PHOAM</name>
<evidence type="ECO:0000259" key="5">
    <source>
        <dbReference type="Pfam" id="PF02885"/>
    </source>
</evidence>
<dbReference type="SUPFAM" id="SSF52418">
    <property type="entry name" value="Nucleoside phosphorylase/phosphoribosyltransferase catalytic domain"/>
    <property type="match status" value="1"/>
</dbReference>
<evidence type="ECO:0000256" key="1">
    <source>
        <dbReference type="ARBA" id="ARBA00022676"/>
    </source>
</evidence>
<reference evidence="6" key="1">
    <citation type="submission" date="2023-06" db="EMBL/GenBank/DDBJ databases">
        <authorList>
            <person name="Noh H."/>
        </authorList>
    </citation>
    <scope>NUCLEOTIDE SEQUENCE</scope>
    <source>
        <strain evidence="6">DUCC20226</strain>
    </source>
</reference>
<feature type="region of interest" description="Disordered" evidence="3">
    <location>
        <begin position="1"/>
        <end position="30"/>
    </location>
</feature>
<dbReference type="GO" id="GO:0005829">
    <property type="term" value="C:cytosol"/>
    <property type="evidence" value="ECO:0007669"/>
    <property type="project" value="TreeGrafter"/>
</dbReference>
<dbReference type="InterPro" id="IPR036320">
    <property type="entry name" value="Glycosyl_Trfase_fam3_N_dom_sf"/>
</dbReference>
<dbReference type="Pfam" id="PF00591">
    <property type="entry name" value="Glycos_transf_3"/>
    <property type="match status" value="1"/>
</dbReference>
<gene>
    <name evidence="6" type="ORF">N8I77_001669</name>
</gene>
<keyword evidence="2" id="KW-0808">Transferase</keyword>
<dbReference type="EMBL" id="JAUJFL010000001">
    <property type="protein sequence ID" value="KAK2614878.1"/>
    <property type="molecule type" value="Genomic_DNA"/>
</dbReference>
<dbReference type="Proteomes" id="UP001265746">
    <property type="component" value="Unassembled WGS sequence"/>
</dbReference>
<dbReference type="PANTHER" id="PTHR43285">
    <property type="entry name" value="ANTHRANILATE PHOSPHORIBOSYLTRANSFERASE"/>
    <property type="match status" value="1"/>
</dbReference>
<dbReference type="FunFam" id="3.40.1030.10:FF:000010">
    <property type="entry name" value="Anthranilate phosphoribosyltransferase"/>
    <property type="match status" value="1"/>
</dbReference>
<evidence type="ECO:0000256" key="3">
    <source>
        <dbReference type="SAM" id="MobiDB-lite"/>
    </source>
</evidence>
<dbReference type="NCBIfam" id="TIGR01245">
    <property type="entry name" value="trpD"/>
    <property type="match status" value="1"/>
</dbReference>
<dbReference type="Gene3D" id="1.20.970.10">
    <property type="entry name" value="Transferase, Pyrimidine Nucleoside Phosphorylase, Chain C"/>
    <property type="match status" value="1"/>
</dbReference>
<organism evidence="6 7">
    <name type="scientific">Phomopsis amygdali</name>
    <name type="common">Fusicoccum amygdali</name>
    <dbReference type="NCBI Taxonomy" id="1214568"/>
    <lineage>
        <taxon>Eukaryota</taxon>
        <taxon>Fungi</taxon>
        <taxon>Dikarya</taxon>
        <taxon>Ascomycota</taxon>
        <taxon>Pezizomycotina</taxon>
        <taxon>Sordariomycetes</taxon>
        <taxon>Sordariomycetidae</taxon>
        <taxon>Diaporthales</taxon>
        <taxon>Diaporthaceae</taxon>
        <taxon>Diaporthe</taxon>
    </lineage>
</organism>
<evidence type="ECO:0000313" key="7">
    <source>
        <dbReference type="Proteomes" id="UP001265746"/>
    </source>
</evidence>
<evidence type="ECO:0000259" key="4">
    <source>
        <dbReference type="Pfam" id="PF00591"/>
    </source>
</evidence>
<dbReference type="AlphaFoldDB" id="A0AAD9SS45"/>
<evidence type="ECO:0000256" key="2">
    <source>
        <dbReference type="ARBA" id="ARBA00022679"/>
    </source>
</evidence>
<accession>A0AAD9SS45</accession>
<comment type="caution">
    <text evidence="6">The sequence shown here is derived from an EMBL/GenBank/DDBJ whole genome shotgun (WGS) entry which is preliminary data.</text>
</comment>
<dbReference type="InterPro" id="IPR017459">
    <property type="entry name" value="Glycosyl_Trfase_fam3_N_dom"/>
</dbReference>
<keyword evidence="7" id="KW-1185">Reference proteome</keyword>
<dbReference type="PANTHER" id="PTHR43285:SF2">
    <property type="entry name" value="ANTHRANILATE PHOSPHORIBOSYLTRANSFERASE"/>
    <property type="match status" value="1"/>
</dbReference>
<proteinExistence type="predicted"/>
<dbReference type="GO" id="GO:0000162">
    <property type="term" value="P:L-tryptophan biosynthetic process"/>
    <property type="evidence" value="ECO:0007669"/>
    <property type="project" value="InterPro"/>
</dbReference>
<dbReference type="Gene3D" id="3.40.1030.10">
    <property type="entry name" value="Nucleoside phosphorylase/phosphoribosyltransferase catalytic domain"/>
    <property type="match status" value="1"/>
</dbReference>
<sequence>MAAPTPGQPRPRSELQSESQPDLIEAAAGASQAPPVVDIKPLLSRLWPRHPDVTAAEISDAIEHFFTDRIDDVQTGALLMCLHFTGLDRDPDVLSQCARKMLRAAAQVDSLLLQRIIQTRGRREGSYTGGFCDIVGTGGDSHNTFNISTTASILASSLLLVSKHGNRASTSKSGSADLIANMRFPTPPDMAAVQPDKIAQIYSKTNYAFLFAPSFHPGMRFVSPVRRKLPWRTIFNLLGPLANPMDVHDRPMLEARVIGVARRDLGPVFAEALRLNGVRKAMVVCGDEELDEVSCAGPTLCWRLAEDTAGQVQVQHFKLAPEDFGLSRHPLDTVSPGKEPAENAKILKRILKNELADDDPILEFVLINTAALFVVSGVCDADSSEMGHGDDGIVVQEAGPGGGRWKEGVRRARWAVKSGEAWRQWDAFVQVTNDLNSGHA</sequence>
<dbReference type="Pfam" id="PF02885">
    <property type="entry name" value="Glycos_trans_3N"/>
    <property type="match status" value="1"/>
</dbReference>
<evidence type="ECO:0008006" key="8">
    <source>
        <dbReference type="Google" id="ProtNLM"/>
    </source>
</evidence>
<dbReference type="GO" id="GO:0004048">
    <property type="term" value="F:anthranilate phosphoribosyltransferase activity"/>
    <property type="evidence" value="ECO:0007669"/>
    <property type="project" value="InterPro"/>
</dbReference>
<feature type="domain" description="Glycosyl transferase family 3 N-terminal" evidence="5">
    <location>
        <begin position="40"/>
        <end position="105"/>
    </location>
</feature>
<feature type="domain" description="Glycosyl transferase family 3" evidence="4">
    <location>
        <begin position="131"/>
        <end position="421"/>
    </location>
</feature>
<protein>
    <recommendedName>
        <fullName evidence="8">Anthranilate phosphoribosyltransferase</fullName>
    </recommendedName>
</protein>
<dbReference type="InterPro" id="IPR035902">
    <property type="entry name" value="Nuc_phospho_transferase"/>
</dbReference>
<dbReference type="SUPFAM" id="SSF47648">
    <property type="entry name" value="Nucleoside phosphorylase/phosphoribosyltransferase N-terminal domain"/>
    <property type="match status" value="1"/>
</dbReference>
<evidence type="ECO:0000313" key="6">
    <source>
        <dbReference type="EMBL" id="KAK2614878.1"/>
    </source>
</evidence>